<keyword evidence="9" id="KW-1185">Reference proteome</keyword>
<evidence type="ECO:0000256" key="5">
    <source>
        <dbReference type="ARBA" id="ARBA00023136"/>
    </source>
</evidence>
<dbReference type="Proteomes" id="UP001501676">
    <property type="component" value="Unassembled WGS sequence"/>
</dbReference>
<dbReference type="PANTHER" id="PTHR32322">
    <property type="entry name" value="INNER MEMBRANE TRANSPORTER"/>
    <property type="match status" value="1"/>
</dbReference>
<keyword evidence="3 6" id="KW-0812">Transmembrane</keyword>
<feature type="transmembrane region" description="Helical" evidence="6">
    <location>
        <begin position="152"/>
        <end position="172"/>
    </location>
</feature>
<dbReference type="PANTHER" id="PTHR32322:SF2">
    <property type="entry name" value="EAMA DOMAIN-CONTAINING PROTEIN"/>
    <property type="match status" value="1"/>
</dbReference>
<comment type="caution">
    <text evidence="8">The sequence shown here is derived from an EMBL/GenBank/DDBJ whole genome shotgun (WGS) entry which is preliminary data.</text>
</comment>
<evidence type="ECO:0000256" key="3">
    <source>
        <dbReference type="ARBA" id="ARBA00022692"/>
    </source>
</evidence>
<dbReference type="EMBL" id="BAAAYN010000044">
    <property type="protein sequence ID" value="GAA3394312.1"/>
    <property type="molecule type" value="Genomic_DNA"/>
</dbReference>
<evidence type="ECO:0000256" key="2">
    <source>
        <dbReference type="ARBA" id="ARBA00007362"/>
    </source>
</evidence>
<organism evidence="8 9">
    <name type="scientific">Cryptosporangium minutisporangium</name>
    <dbReference type="NCBI Taxonomy" id="113569"/>
    <lineage>
        <taxon>Bacteria</taxon>
        <taxon>Bacillati</taxon>
        <taxon>Actinomycetota</taxon>
        <taxon>Actinomycetes</taxon>
        <taxon>Cryptosporangiales</taxon>
        <taxon>Cryptosporangiaceae</taxon>
        <taxon>Cryptosporangium</taxon>
    </lineage>
</organism>
<feature type="transmembrane region" description="Helical" evidence="6">
    <location>
        <begin position="41"/>
        <end position="59"/>
    </location>
</feature>
<accession>A0ABP6T6B3</accession>
<dbReference type="Pfam" id="PF00892">
    <property type="entry name" value="EamA"/>
    <property type="match status" value="2"/>
</dbReference>
<protein>
    <submittedName>
        <fullName evidence="8">EamA family transporter</fullName>
    </submittedName>
</protein>
<dbReference type="SUPFAM" id="SSF103481">
    <property type="entry name" value="Multidrug resistance efflux transporter EmrE"/>
    <property type="match status" value="1"/>
</dbReference>
<keyword evidence="5 6" id="KW-0472">Membrane</keyword>
<evidence type="ECO:0000256" key="4">
    <source>
        <dbReference type="ARBA" id="ARBA00022989"/>
    </source>
</evidence>
<dbReference type="RefSeq" id="WP_345731899.1">
    <property type="nucleotide sequence ID" value="NZ_BAAAYN010000044.1"/>
</dbReference>
<evidence type="ECO:0000259" key="7">
    <source>
        <dbReference type="Pfam" id="PF00892"/>
    </source>
</evidence>
<dbReference type="InterPro" id="IPR000620">
    <property type="entry name" value="EamA_dom"/>
</dbReference>
<reference evidence="9" key="1">
    <citation type="journal article" date="2019" name="Int. J. Syst. Evol. Microbiol.">
        <title>The Global Catalogue of Microorganisms (GCM) 10K type strain sequencing project: providing services to taxonomists for standard genome sequencing and annotation.</title>
        <authorList>
            <consortium name="The Broad Institute Genomics Platform"/>
            <consortium name="The Broad Institute Genome Sequencing Center for Infectious Disease"/>
            <person name="Wu L."/>
            <person name="Ma J."/>
        </authorList>
    </citation>
    <scope>NUCLEOTIDE SEQUENCE [LARGE SCALE GENOMIC DNA]</scope>
    <source>
        <strain evidence="9">JCM 9458</strain>
    </source>
</reference>
<comment type="similarity">
    <text evidence="2">Belongs to the EamA transporter family.</text>
</comment>
<keyword evidence="4 6" id="KW-1133">Transmembrane helix</keyword>
<feature type="transmembrane region" description="Helical" evidence="6">
    <location>
        <begin position="129"/>
        <end position="146"/>
    </location>
</feature>
<sequence>MSSSRSSFALLVAAGVCWGTGGVTGRALTEVGSVSAPAVAAYRLLLGGGLLVVALLIVGRVPRGTRAWRRVGAIAALAAAFQASYFAAVAVSSVTVATLLTIGSAPILVVVADALAARRLPSWADVRPVATGVVGLGLLVGAPTGQSLGATLAGAALSVLAGAGFALLTLVGRRPVPNLDEATSTGYGFLLGGTALAIVSSTTAGLGVDLSLASIGLLCLLATVPTAVAYLLYFRGLRGSTAATATVVALLEPLTGTVLAVSLLGEQLSVPVVLGAVLLLASVVDSGRTRAGTPRHEALRT</sequence>
<feature type="transmembrane region" description="Helical" evidence="6">
    <location>
        <begin position="71"/>
        <end position="91"/>
    </location>
</feature>
<proteinExistence type="inferred from homology"/>
<comment type="subcellular location">
    <subcellularLocation>
        <location evidence="1">Membrane</location>
        <topology evidence="1">Multi-pass membrane protein</topology>
    </subcellularLocation>
</comment>
<feature type="domain" description="EamA" evidence="7">
    <location>
        <begin position="154"/>
        <end position="284"/>
    </location>
</feature>
<feature type="transmembrane region" description="Helical" evidence="6">
    <location>
        <begin position="97"/>
        <end position="117"/>
    </location>
</feature>
<name>A0ABP6T6B3_9ACTN</name>
<feature type="transmembrane region" description="Helical" evidence="6">
    <location>
        <begin position="245"/>
        <end position="264"/>
    </location>
</feature>
<dbReference type="InterPro" id="IPR037185">
    <property type="entry name" value="EmrE-like"/>
</dbReference>
<feature type="domain" description="EamA" evidence="7">
    <location>
        <begin position="9"/>
        <end position="139"/>
    </location>
</feature>
<evidence type="ECO:0000313" key="9">
    <source>
        <dbReference type="Proteomes" id="UP001501676"/>
    </source>
</evidence>
<feature type="transmembrane region" description="Helical" evidence="6">
    <location>
        <begin position="270"/>
        <end position="287"/>
    </location>
</feature>
<gene>
    <name evidence="8" type="ORF">GCM10020369_63240</name>
</gene>
<dbReference type="InterPro" id="IPR050638">
    <property type="entry name" value="AA-Vitamin_Transporters"/>
</dbReference>
<feature type="transmembrane region" description="Helical" evidence="6">
    <location>
        <begin position="184"/>
        <end position="206"/>
    </location>
</feature>
<evidence type="ECO:0000256" key="1">
    <source>
        <dbReference type="ARBA" id="ARBA00004141"/>
    </source>
</evidence>
<feature type="transmembrane region" description="Helical" evidence="6">
    <location>
        <begin position="212"/>
        <end position="233"/>
    </location>
</feature>
<evidence type="ECO:0000313" key="8">
    <source>
        <dbReference type="EMBL" id="GAA3394312.1"/>
    </source>
</evidence>
<evidence type="ECO:0000256" key="6">
    <source>
        <dbReference type="SAM" id="Phobius"/>
    </source>
</evidence>